<dbReference type="Gene3D" id="3.40.50.300">
    <property type="entry name" value="P-loop containing nucleotide triphosphate hydrolases"/>
    <property type="match status" value="1"/>
</dbReference>
<dbReference type="PANTHER" id="PTHR42781:SF4">
    <property type="entry name" value="SPERMIDINE_PUTRESCINE IMPORT ATP-BINDING PROTEIN POTA"/>
    <property type="match status" value="1"/>
</dbReference>
<dbReference type="PANTHER" id="PTHR42781">
    <property type="entry name" value="SPERMIDINE/PUTRESCINE IMPORT ATP-BINDING PROTEIN POTA"/>
    <property type="match status" value="1"/>
</dbReference>
<keyword evidence="6" id="KW-1185">Reference proteome</keyword>
<dbReference type="PROSITE" id="PS50893">
    <property type="entry name" value="ABC_TRANSPORTER_2"/>
    <property type="match status" value="1"/>
</dbReference>
<dbReference type="GO" id="GO:0005524">
    <property type="term" value="F:ATP binding"/>
    <property type="evidence" value="ECO:0007669"/>
    <property type="project" value="UniProtKB-KW"/>
</dbReference>
<name>A0ABX7IF95_9BACT</name>
<dbReference type="PROSITE" id="PS00211">
    <property type="entry name" value="ABC_TRANSPORTER_1"/>
    <property type="match status" value="1"/>
</dbReference>
<evidence type="ECO:0000256" key="1">
    <source>
        <dbReference type="ARBA" id="ARBA00022448"/>
    </source>
</evidence>
<dbReference type="InterPro" id="IPR003593">
    <property type="entry name" value="AAA+_ATPase"/>
</dbReference>
<protein>
    <submittedName>
        <fullName evidence="5">ATP-binding cassette domain-containing protein</fullName>
    </submittedName>
</protein>
<keyword evidence="3 5" id="KW-0067">ATP-binding</keyword>
<dbReference type="InterPro" id="IPR017871">
    <property type="entry name" value="ABC_transporter-like_CS"/>
</dbReference>
<evidence type="ECO:0000313" key="5">
    <source>
        <dbReference type="EMBL" id="QRR04207.1"/>
    </source>
</evidence>
<dbReference type="SMART" id="SM00382">
    <property type="entry name" value="AAA"/>
    <property type="match status" value="1"/>
</dbReference>
<evidence type="ECO:0000256" key="3">
    <source>
        <dbReference type="ARBA" id="ARBA00022840"/>
    </source>
</evidence>
<proteinExistence type="predicted"/>
<evidence type="ECO:0000256" key="2">
    <source>
        <dbReference type="ARBA" id="ARBA00022741"/>
    </source>
</evidence>
<dbReference type="EMBL" id="CP056775">
    <property type="protein sequence ID" value="QRR04207.1"/>
    <property type="molecule type" value="Genomic_DNA"/>
</dbReference>
<dbReference type="InterPro" id="IPR003439">
    <property type="entry name" value="ABC_transporter-like_ATP-bd"/>
</dbReference>
<accession>A0ABX7IF95</accession>
<organism evidence="5 6">
    <name type="scientific">Dyadobacter sandarakinus</name>
    <dbReference type="NCBI Taxonomy" id="2747268"/>
    <lineage>
        <taxon>Bacteria</taxon>
        <taxon>Pseudomonadati</taxon>
        <taxon>Bacteroidota</taxon>
        <taxon>Cytophagia</taxon>
        <taxon>Cytophagales</taxon>
        <taxon>Spirosomataceae</taxon>
        <taxon>Dyadobacter</taxon>
    </lineage>
</organism>
<keyword evidence="2" id="KW-0547">Nucleotide-binding</keyword>
<evidence type="ECO:0000259" key="4">
    <source>
        <dbReference type="PROSITE" id="PS50893"/>
    </source>
</evidence>
<keyword evidence="1" id="KW-0813">Transport</keyword>
<gene>
    <name evidence="5" type="ORF">HWI92_14830</name>
</gene>
<dbReference type="InterPro" id="IPR027417">
    <property type="entry name" value="P-loop_NTPase"/>
</dbReference>
<dbReference type="Proteomes" id="UP000612680">
    <property type="component" value="Chromosome"/>
</dbReference>
<dbReference type="SUPFAM" id="SSF52540">
    <property type="entry name" value="P-loop containing nucleoside triphosphate hydrolases"/>
    <property type="match status" value="1"/>
</dbReference>
<dbReference type="InterPro" id="IPR050093">
    <property type="entry name" value="ABC_SmlMolc_Importer"/>
</dbReference>
<evidence type="ECO:0000313" key="6">
    <source>
        <dbReference type="Proteomes" id="UP000612680"/>
    </source>
</evidence>
<feature type="domain" description="ABC transporter" evidence="4">
    <location>
        <begin position="1"/>
        <end position="216"/>
    </location>
</feature>
<dbReference type="Pfam" id="PF00005">
    <property type="entry name" value="ABC_tran"/>
    <property type="match status" value="1"/>
</dbReference>
<sequence length="275" mass="30240">MEVLLHIPLGGITALTGPSGAGKTTLLRQIAGLANPEYGRIKVGGQTWVDTALHIHLPPQQRNAGFVFQDYALFPNMTILENLRYALPKGADASVTTELLEATGLDQLADRRPYQLSGGQQQRVALARALVRKPDLLLLDEPFNALDSRMRRQIQDLLLEFHTRYGFTIIIVTHDLAEIFRLANRVLVLDQGQIISSGTPAEVYAGIVKSQPGLEILGKVLECTILSETLLVKALIDHQVKTLRLPLDYAGKLVPGTQFVLLHDGIVTSLRFPES</sequence>
<reference evidence="5 6" key="1">
    <citation type="submission" date="2020-06" db="EMBL/GenBank/DDBJ databases">
        <title>Dyadobacter sandarakinus sp. nov., isolated from the soil of the Arctic Yellow River Station.</title>
        <authorList>
            <person name="Zhang Y."/>
            <person name="Peng F."/>
        </authorList>
    </citation>
    <scope>NUCLEOTIDE SEQUENCE [LARGE SCALE GENOMIC DNA]</scope>
    <source>
        <strain evidence="5 6">Q3-56</strain>
    </source>
</reference>